<dbReference type="PANTHER" id="PTHR43606:SF2">
    <property type="entry name" value="ALKALINE PHOSPHATASE FAMILY PROTEIN (AFU_ORTHOLOGUE AFUA_5G03860)"/>
    <property type="match status" value="1"/>
</dbReference>
<dbReference type="Proteomes" id="UP000800092">
    <property type="component" value="Unassembled WGS sequence"/>
</dbReference>
<evidence type="ECO:0000313" key="4">
    <source>
        <dbReference type="Proteomes" id="UP000800092"/>
    </source>
</evidence>
<dbReference type="SUPFAM" id="SSF56300">
    <property type="entry name" value="Metallo-dependent phosphatases"/>
    <property type="match status" value="1"/>
</dbReference>
<dbReference type="InterPro" id="IPR052900">
    <property type="entry name" value="Phospholipid_Metab_Enz"/>
</dbReference>
<keyword evidence="1" id="KW-0472">Membrane</keyword>
<evidence type="ECO:0000313" key="3">
    <source>
        <dbReference type="EMBL" id="KAF2232426.1"/>
    </source>
</evidence>
<feature type="transmembrane region" description="Helical" evidence="1">
    <location>
        <begin position="31"/>
        <end position="52"/>
    </location>
</feature>
<sequence>MASLTDDLTVASSTCIRLLSYVFLRWVPHHLVPPLVWTLFATYLVSFGISFATTSPYKVIADELDIITTETGDPDGVPSAVKEEVKANGNGDVPVEELDVQETIVLEDQGPRALYTVLSGLPSPVSMVWSIITVLINILLVGMVTDDVYNAPYFHQANELSFARLGFVSDTTANILIREPRGDELPIWISYRNEDASQSWSTGTSLEDDSWKSAGKIAWLAEDTDFTAAFVLKGLKPDTTYKYALSNNHSDSFTTAPRAGEISRHNHGRFVFFHSSCIKRHFPYNPFSHPLSVPGFQHLAVVKDYFQAQFMLFLGDFIYIDVPRRLGDNIETYRREYRQTYASPDWSAVSRGLPWIHVLDDHEIANDWDQNTTAPYPAAVDPWHHYHTSVNPPAVRRGATYFSFTQGPASYFLLDTRRYRNPIASANATSAEKSMLGEEQLEDLLRWLRATPPSGVRWKFVVSSVPFTRNWRINTGDTWGGYLFERQKILESMWDVSASAQGVGVVVLSGDRHEFAATELVPPEGGKWPVQASVTEFSCSPLNMFWVPWRTYWERSPLFGSDDHEVAKGEDRMIKYHPRGNHKFGAIELSTPQKSDQSLLRYRLFVDGKETWSYFLQSPIKGSMVGRARDAVWG</sequence>
<dbReference type="EMBL" id="ML991816">
    <property type="protein sequence ID" value="KAF2232426.1"/>
    <property type="molecule type" value="Genomic_DNA"/>
</dbReference>
<dbReference type="PANTHER" id="PTHR43606">
    <property type="entry name" value="PHOSPHATASE, PUTATIVE (AFU_ORTHOLOGUE AFUA_6G08710)-RELATED"/>
    <property type="match status" value="1"/>
</dbReference>
<keyword evidence="1" id="KW-1133">Transmembrane helix</keyword>
<dbReference type="InterPro" id="IPR018946">
    <property type="entry name" value="PhoD-like_MPP"/>
</dbReference>
<evidence type="ECO:0000256" key="1">
    <source>
        <dbReference type="SAM" id="Phobius"/>
    </source>
</evidence>
<dbReference type="AlphaFoldDB" id="A0A6A6H2W2"/>
<dbReference type="InterPro" id="IPR029052">
    <property type="entry name" value="Metallo-depent_PP-like"/>
</dbReference>
<feature type="transmembrane region" description="Helical" evidence="1">
    <location>
        <begin position="127"/>
        <end position="145"/>
    </location>
</feature>
<name>A0A6A6H2W2_VIRVR</name>
<dbReference type="Pfam" id="PF09423">
    <property type="entry name" value="PhoD"/>
    <property type="match status" value="1"/>
</dbReference>
<keyword evidence="4" id="KW-1185">Reference proteome</keyword>
<evidence type="ECO:0000259" key="2">
    <source>
        <dbReference type="Pfam" id="PF09423"/>
    </source>
</evidence>
<gene>
    <name evidence="3" type="ORF">EV356DRAFT_505392</name>
</gene>
<feature type="domain" description="PhoD-like phosphatase metallophosphatase" evidence="2">
    <location>
        <begin position="302"/>
        <end position="552"/>
    </location>
</feature>
<dbReference type="OrthoDB" id="2100241at2759"/>
<dbReference type="Gene3D" id="3.60.21.70">
    <property type="entry name" value="PhoD-like phosphatase"/>
    <property type="match status" value="1"/>
</dbReference>
<proteinExistence type="predicted"/>
<accession>A0A6A6H2W2</accession>
<keyword evidence="1" id="KW-0812">Transmembrane</keyword>
<reference evidence="3" key="1">
    <citation type="journal article" date="2020" name="Stud. Mycol.">
        <title>101 Dothideomycetes genomes: a test case for predicting lifestyles and emergence of pathogens.</title>
        <authorList>
            <person name="Haridas S."/>
            <person name="Albert R."/>
            <person name="Binder M."/>
            <person name="Bloem J."/>
            <person name="Labutti K."/>
            <person name="Salamov A."/>
            <person name="Andreopoulos B."/>
            <person name="Baker S."/>
            <person name="Barry K."/>
            <person name="Bills G."/>
            <person name="Bluhm B."/>
            <person name="Cannon C."/>
            <person name="Castanera R."/>
            <person name="Culley D."/>
            <person name="Daum C."/>
            <person name="Ezra D."/>
            <person name="Gonzalez J."/>
            <person name="Henrissat B."/>
            <person name="Kuo A."/>
            <person name="Liang C."/>
            <person name="Lipzen A."/>
            <person name="Lutzoni F."/>
            <person name="Magnuson J."/>
            <person name="Mondo S."/>
            <person name="Nolan M."/>
            <person name="Ohm R."/>
            <person name="Pangilinan J."/>
            <person name="Park H.-J."/>
            <person name="Ramirez L."/>
            <person name="Alfaro M."/>
            <person name="Sun H."/>
            <person name="Tritt A."/>
            <person name="Yoshinaga Y."/>
            <person name="Zwiers L.-H."/>
            <person name="Turgeon B."/>
            <person name="Goodwin S."/>
            <person name="Spatafora J."/>
            <person name="Crous P."/>
            <person name="Grigoriev I."/>
        </authorList>
    </citation>
    <scope>NUCLEOTIDE SEQUENCE</scope>
    <source>
        <strain evidence="3">Tuck. ex Michener</strain>
    </source>
</reference>
<dbReference type="InterPro" id="IPR038607">
    <property type="entry name" value="PhoD-like_sf"/>
</dbReference>
<protein>
    <submittedName>
        <fullName evidence="3">Alkaline phosphatase</fullName>
    </submittedName>
</protein>
<organism evidence="3 4">
    <name type="scientific">Viridothelium virens</name>
    <name type="common">Speckled blister lichen</name>
    <name type="synonym">Trypethelium virens</name>
    <dbReference type="NCBI Taxonomy" id="1048519"/>
    <lineage>
        <taxon>Eukaryota</taxon>
        <taxon>Fungi</taxon>
        <taxon>Dikarya</taxon>
        <taxon>Ascomycota</taxon>
        <taxon>Pezizomycotina</taxon>
        <taxon>Dothideomycetes</taxon>
        <taxon>Dothideomycetes incertae sedis</taxon>
        <taxon>Trypetheliales</taxon>
        <taxon>Trypetheliaceae</taxon>
        <taxon>Viridothelium</taxon>
    </lineage>
</organism>
<dbReference type="CDD" id="cd07389">
    <property type="entry name" value="MPP_PhoD"/>
    <property type="match status" value="1"/>
</dbReference>